<dbReference type="Proteomes" id="UP000594261">
    <property type="component" value="Chromosome 1"/>
</dbReference>
<evidence type="ECO:0000256" key="3">
    <source>
        <dbReference type="ARBA" id="ARBA00022679"/>
    </source>
</evidence>
<dbReference type="Gene3D" id="2.60.120.430">
    <property type="entry name" value="Galactose-binding lectin"/>
    <property type="match status" value="2"/>
</dbReference>
<dbReference type="PANTHER" id="PTHR34590">
    <property type="entry name" value="OS03G0124300 PROTEIN-RELATED"/>
    <property type="match status" value="1"/>
</dbReference>
<evidence type="ECO:0000256" key="11">
    <source>
        <dbReference type="ARBA" id="ARBA00023180"/>
    </source>
</evidence>
<dbReference type="InterPro" id="IPR045272">
    <property type="entry name" value="ANXUR1/2-like"/>
</dbReference>
<reference evidence="16" key="2">
    <citation type="submission" date="2021-01" db="UniProtKB">
        <authorList>
            <consortium name="EnsemblPlants"/>
        </authorList>
    </citation>
    <scope>IDENTIFICATION</scope>
</reference>
<reference evidence="16 17" key="1">
    <citation type="journal article" date="2016" name="G3 (Bethesda)">
        <title>First Draft Assembly and Annotation of the Genome of a California Endemic Oak Quercus lobata Nee (Fagaceae).</title>
        <authorList>
            <person name="Sork V.L."/>
            <person name="Fitz-Gibbon S.T."/>
            <person name="Puiu D."/>
            <person name="Crepeau M."/>
            <person name="Gugger P.F."/>
            <person name="Sherman R."/>
            <person name="Stevens K."/>
            <person name="Langley C.H."/>
            <person name="Pellegrini M."/>
            <person name="Salzberg S.L."/>
        </authorList>
    </citation>
    <scope>NUCLEOTIDE SEQUENCE [LARGE SCALE GENOMIC DNA]</scope>
    <source>
        <strain evidence="16 17">cv. SW786</strain>
    </source>
</reference>
<dbReference type="GO" id="GO:0005524">
    <property type="term" value="F:ATP binding"/>
    <property type="evidence" value="ECO:0007669"/>
    <property type="project" value="UniProtKB-UniRule"/>
</dbReference>
<dbReference type="EMBL" id="LRBV02000001">
    <property type="status" value="NOT_ANNOTATED_CDS"/>
    <property type="molecule type" value="Genomic_DNA"/>
</dbReference>
<dbReference type="Pfam" id="PF12819">
    <property type="entry name" value="Malectin_like"/>
    <property type="match status" value="1"/>
</dbReference>
<proteinExistence type="predicted"/>
<dbReference type="CDD" id="cd14066">
    <property type="entry name" value="STKc_IRAK"/>
    <property type="match status" value="1"/>
</dbReference>
<dbReference type="PROSITE" id="PS00108">
    <property type="entry name" value="PROTEIN_KINASE_ST"/>
    <property type="match status" value="1"/>
</dbReference>
<dbReference type="Pfam" id="PF07714">
    <property type="entry name" value="PK_Tyr_Ser-Thr"/>
    <property type="match status" value="1"/>
</dbReference>
<dbReference type="PROSITE" id="PS50011">
    <property type="entry name" value="PROTEIN_KINASE_DOM"/>
    <property type="match status" value="1"/>
</dbReference>
<dbReference type="InterPro" id="IPR008271">
    <property type="entry name" value="Ser/Thr_kinase_AS"/>
</dbReference>
<dbReference type="OrthoDB" id="1720310at2759"/>
<dbReference type="FunFam" id="2.60.120.430:FF:000003">
    <property type="entry name" value="FERONIA receptor-like kinase"/>
    <property type="match status" value="1"/>
</dbReference>
<dbReference type="OMA" id="AMICEIG"/>
<evidence type="ECO:0000256" key="10">
    <source>
        <dbReference type="ARBA" id="ARBA00023136"/>
    </source>
</evidence>
<dbReference type="GO" id="GO:0010038">
    <property type="term" value="P:response to metal ion"/>
    <property type="evidence" value="ECO:0007669"/>
    <property type="project" value="UniProtKB-ARBA"/>
</dbReference>
<name>A0A7N2KP68_QUELO</name>
<dbReference type="InterPro" id="IPR000719">
    <property type="entry name" value="Prot_kinase_dom"/>
</dbReference>
<evidence type="ECO:0000256" key="5">
    <source>
        <dbReference type="ARBA" id="ARBA00022729"/>
    </source>
</evidence>
<dbReference type="Gene3D" id="3.30.200.20">
    <property type="entry name" value="Phosphorylase Kinase, domain 1"/>
    <property type="match status" value="1"/>
</dbReference>
<protein>
    <recommendedName>
        <fullName evidence="15">Protein kinase domain-containing protein</fullName>
    </recommendedName>
</protein>
<keyword evidence="17" id="KW-1185">Reference proteome</keyword>
<evidence type="ECO:0000256" key="4">
    <source>
        <dbReference type="ARBA" id="ARBA00022692"/>
    </source>
</evidence>
<dbReference type="FunFam" id="1.10.510.10:FF:000252">
    <property type="entry name" value="Receptor-like protein kinase FERONIA"/>
    <property type="match status" value="1"/>
</dbReference>
<dbReference type="KEGG" id="qlo:115986169"/>
<dbReference type="GO" id="GO:0004674">
    <property type="term" value="F:protein serine/threonine kinase activity"/>
    <property type="evidence" value="ECO:0007669"/>
    <property type="project" value="UniProtKB-KW"/>
</dbReference>
<dbReference type="GO" id="GO:0004714">
    <property type="term" value="F:transmembrane receptor protein tyrosine kinase activity"/>
    <property type="evidence" value="ECO:0007669"/>
    <property type="project" value="InterPro"/>
</dbReference>
<evidence type="ECO:0000256" key="13">
    <source>
        <dbReference type="SAM" id="Phobius"/>
    </source>
</evidence>
<keyword evidence="6 12" id="KW-0547">Nucleotide-binding</keyword>
<evidence type="ECO:0000256" key="14">
    <source>
        <dbReference type="SAM" id="SignalP"/>
    </source>
</evidence>
<feature type="binding site" evidence="12">
    <location>
        <position position="558"/>
    </location>
    <ligand>
        <name>ATP</name>
        <dbReference type="ChEBI" id="CHEBI:30616"/>
    </ligand>
</feature>
<keyword evidence="2" id="KW-0723">Serine/threonine-protein kinase</keyword>
<dbReference type="SUPFAM" id="SSF56112">
    <property type="entry name" value="Protein kinase-like (PK-like)"/>
    <property type="match status" value="1"/>
</dbReference>
<dbReference type="RefSeq" id="XP_030964887.1">
    <property type="nucleotide sequence ID" value="XM_031109027.1"/>
</dbReference>
<evidence type="ECO:0000256" key="2">
    <source>
        <dbReference type="ARBA" id="ARBA00022527"/>
    </source>
</evidence>
<sequence length="839" mass="93126">MGNTNLCTTVGLPCLTFTTLYLAFLLLHLSNTLAINSPSPYKLVDNIILNCGSSDNSTALDGRTWTGDVNSKFFPQELSQNQASLATNSLKQSSSASQVPYTTARLSVSPFTYIFPITSGQKFIRLYFYPAWYGNFDRSKALFSVKAGSFTLLRDFNAALTADADGDPDDAISREFCVNMEEDERLNLTFIPSDSNSSFAFINGIEILSMPTNLYYTPSDSQGFPFIGQENWYSIGKGTALEMVYRINVGGGFISPTEDTGMFRSWSQDEKYLTEDLSSVLPVNTTIELLFTKIPAYTAPEDVYRTARTMGRYKAVNKKYNLTWEFPVDSGFEYLVRLHFCEFQSEITDIQDRVFLIFIANQTAETAADVMRWAGSKGVPIYIDYAVSIYGKENQKKMNLSIALQANPNDYVTHFNDAILNGIEIFKASDVSGNLAGSNPEPVPLTPLKSLPPIQSTESKKNNRTIIIAVGGGVSGFTILLILVVLIFRLAERVKDSDNSTKASGSTLPCSLCRCFSLAEIMAATNNFDELLIIGAGGFGDVYKGYINGSAATPVAIKRLKSGSQQGAQEFKTEIAMLSQLRHCHLVSLIGYCEDGNEMILVYDYMAHGTLRDHLYNTKYQPLSWKQRLQICIGAAHGLNYLHTGATYTIIHRDMKSTNILLDEQWLAKVSDFGLSKFGPMMSKSHVSTVVKGTFGYLDPEYYRFQRLTEKSDVYSYGVLLCEVLCGKPPIIRTDEDEPMGLAAWVLQCYRNGKLDQTVDPSLKGEIEPECLKKFGEIVENCLLDNGTKRPSMNDVIGGLELALELQESAKKDVKLDLAEEIDMNDDDEHALIPMSDVN</sequence>
<dbReference type="InterPro" id="IPR024788">
    <property type="entry name" value="Malectin-like_Carb-bd_dom"/>
</dbReference>
<dbReference type="SMART" id="SM00220">
    <property type="entry name" value="S_TKc"/>
    <property type="match status" value="1"/>
</dbReference>
<keyword evidence="3" id="KW-0808">Transferase</keyword>
<keyword evidence="9 13" id="KW-1133">Transmembrane helix</keyword>
<dbReference type="InterPro" id="IPR001245">
    <property type="entry name" value="Ser-Thr/Tyr_kinase_cat_dom"/>
</dbReference>
<evidence type="ECO:0000256" key="12">
    <source>
        <dbReference type="PROSITE-ProRule" id="PRU10141"/>
    </source>
</evidence>
<keyword evidence="10 13" id="KW-0472">Membrane</keyword>
<dbReference type="EnsemblPlants" id="QL01p029678:mrna">
    <property type="protein sequence ID" value="QL01p029678:mrna:CDS:1"/>
    <property type="gene ID" value="QL01p029678"/>
</dbReference>
<keyword evidence="8 12" id="KW-0067">ATP-binding</keyword>
<dbReference type="AlphaFoldDB" id="A0A7N2KP68"/>
<evidence type="ECO:0000256" key="6">
    <source>
        <dbReference type="ARBA" id="ARBA00022741"/>
    </source>
</evidence>
<dbReference type="InParanoid" id="A0A7N2KP68"/>
<dbReference type="Gene3D" id="1.10.510.10">
    <property type="entry name" value="Transferase(Phosphotransferase) domain 1"/>
    <property type="match status" value="1"/>
</dbReference>
<evidence type="ECO:0000256" key="9">
    <source>
        <dbReference type="ARBA" id="ARBA00022989"/>
    </source>
</evidence>
<dbReference type="GeneID" id="115986169"/>
<feature type="transmembrane region" description="Helical" evidence="13">
    <location>
        <begin position="466"/>
        <end position="488"/>
    </location>
</feature>
<keyword evidence="7" id="KW-0418">Kinase</keyword>
<dbReference type="FunFam" id="3.30.200.20:FF:000645">
    <property type="entry name" value="Receptor-like protein kinase FERONIA"/>
    <property type="match status" value="1"/>
</dbReference>
<evidence type="ECO:0000256" key="1">
    <source>
        <dbReference type="ARBA" id="ARBA00004479"/>
    </source>
</evidence>
<evidence type="ECO:0000313" key="16">
    <source>
        <dbReference type="EnsemblPlants" id="QL01p029678:mrna:CDS:1"/>
    </source>
</evidence>
<feature type="domain" description="Protein kinase" evidence="15">
    <location>
        <begin position="528"/>
        <end position="804"/>
    </location>
</feature>
<evidence type="ECO:0000256" key="8">
    <source>
        <dbReference type="ARBA" id="ARBA00022840"/>
    </source>
</evidence>
<dbReference type="InterPro" id="IPR017441">
    <property type="entry name" value="Protein_kinase_ATP_BS"/>
</dbReference>
<dbReference type="InterPro" id="IPR011009">
    <property type="entry name" value="Kinase-like_dom_sf"/>
</dbReference>
<accession>A0A7N2KP68</accession>
<evidence type="ECO:0000259" key="15">
    <source>
        <dbReference type="PROSITE" id="PS50011"/>
    </source>
</evidence>
<gene>
    <name evidence="16" type="primary">LOC115986169</name>
</gene>
<feature type="signal peptide" evidence="14">
    <location>
        <begin position="1"/>
        <end position="34"/>
    </location>
</feature>
<keyword evidence="11" id="KW-0325">Glycoprotein</keyword>
<evidence type="ECO:0000256" key="7">
    <source>
        <dbReference type="ARBA" id="ARBA00022777"/>
    </source>
</evidence>
<dbReference type="PANTHER" id="PTHR34590:SF15">
    <property type="entry name" value="PROTEIN KINASE DOMAIN-CONTAINING PROTEIN"/>
    <property type="match status" value="1"/>
</dbReference>
<comment type="subcellular location">
    <subcellularLocation>
        <location evidence="1">Membrane</location>
        <topology evidence="1">Single-pass type I membrane protein</topology>
    </subcellularLocation>
</comment>
<dbReference type="GO" id="GO:0016020">
    <property type="term" value="C:membrane"/>
    <property type="evidence" value="ECO:0007669"/>
    <property type="project" value="UniProtKB-SubCell"/>
</dbReference>
<keyword evidence="5 14" id="KW-0732">Signal</keyword>
<keyword evidence="4 13" id="KW-0812">Transmembrane</keyword>
<dbReference type="FunFam" id="2.60.120.430:FF:000007">
    <property type="entry name" value="FERONIA receptor-like kinase"/>
    <property type="match status" value="1"/>
</dbReference>
<organism evidence="16 17">
    <name type="scientific">Quercus lobata</name>
    <name type="common">Valley oak</name>
    <dbReference type="NCBI Taxonomy" id="97700"/>
    <lineage>
        <taxon>Eukaryota</taxon>
        <taxon>Viridiplantae</taxon>
        <taxon>Streptophyta</taxon>
        <taxon>Embryophyta</taxon>
        <taxon>Tracheophyta</taxon>
        <taxon>Spermatophyta</taxon>
        <taxon>Magnoliopsida</taxon>
        <taxon>eudicotyledons</taxon>
        <taxon>Gunneridae</taxon>
        <taxon>Pentapetalae</taxon>
        <taxon>rosids</taxon>
        <taxon>fabids</taxon>
        <taxon>Fagales</taxon>
        <taxon>Fagaceae</taxon>
        <taxon>Quercus</taxon>
    </lineage>
</organism>
<feature type="chain" id="PRO_5029849490" description="Protein kinase domain-containing protein" evidence="14">
    <location>
        <begin position="35"/>
        <end position="839"/>
    </location>
</feature>
<evidence type="ECO:0000313" key="17">
    <source>
        <dbReference type="Proteomes" id="UP000594261"/>
    </source>
</evidence>
<dbReference type="PROSITE" id="PS00107">
    <property type="entry name" value="PROTEIN_KINASE_ATP"/>
    <property type="match status" value="1"/>
</dbReference>
<dbReference type="Gramene" id="QL01p029678:mrna">
    <property type="protein sequence ID" value="QL01p029678:mrna:CDS:1"/>
    <property type="gene ID" value="QL01p029678"/>
</dbReference>